<name>C6A2T7_THESM</name>
<keyword evidence="7" id="KW-1185">Reference proteome</keyword>
<evidence type="ECO:0000256" key="1">
    <source>
        <dbReference type="ARBA" id="ARBA00022842"/>
    </source>
</evidence>
<comment type="similarity">
    <text evidence="4">Belongs to the PEPCase type 2 family.</text>
</comment>
<dbReference type="PIRSF" id="PIRSF006677">
    <property type="entry name" value="UCP006677"/>
    <property type="match status" value="1"/>
</dbReference>
<keyword evidence="6" id="KW-0670">Pyruvate</keyword>
<evidence type="ECO:0000256" key="5">
    <source>
        <dbReference type="NCBIfam" id="TIGR02751"/>
    </source>
</evidence>
<dbReference type="GO" id="GO:0000287">
    <property type="term" value="F:magnesium ion binding"/>
    <property type="evidence" value="ECO:0007669"/>
    <property type="project" value="UniProtKB-UniRule"/>
</dbReference>
<dbReference type="GO" id="GO:0015977">
    <property type="term" value="P:carbon fixation"/>
    <property type="evidence" value="ECO:0007669"/>
    <property type="project" value="UniProtKB-UniRule"/>
</dbReference>
<dbReference type="InterPro" id="IPR007566">
    <property type="entry name" value="PEP_COase_arc-type"/>
</dbReference>
<proteinExistence type="inferred from homology"/>
<keyword evidence="1 4" id="KW-0460">Magnesium</keyword>
<reference evidence="6 7" key="1">
    <citation type="journal article" date="2009" name="Appl. Environ. Microbiol.">
        <title>Metabolic versatility and indigenous origin of the archaeon Thermococcus sibiricus, isolated from a siberian oil reservoir, as revealed by genome analysis.</title>
        <authorList>
            <person name="Mardanov A.V."/>
            <person name="Ravin N.V."/>
            <person name="Svetlitchnyi V.A."/>
            <person name="Beletsky A.V."/>
            <person name="Miroshnichenko M.L."/>
            <person name="Bonch-Osmolovskaya E.A."/>
            <person name="Skryabin K.G."/>
        </authorList>
    </citation>
    <scope>NUCLEOTIDE SEQUENCE [LARGE SCALE GENOMIC DNA]</scope>
    <source>
        <strain evidence="7">DSM 12597 / MM 739</strain>
    </source>
</reference>
<dbReference type="KEGG" id="tsi:TSIB_0872"/>
<evidence type="ECO:0000256" key="4">
    <source>
        <dbReference type="HAMAP-Rule" id="MF_01904"/>
    </source>
</evidence>
<evidence type="ECO:0000256" key="2">
    <source>
        <dbReference type="ARBA" id="ARBA00023239"/>
    </source>
</evidence>
<dbReference type="NCBIfam" id="TIGR02751">
    <property type="entry name" value="PEPCase_arch"/>
    <property type="match status" value="1"/>
</dbReference>
<organism evidence="6 7">
    <name type="scientific">Thermococcus sibiricus (strain DSM 12597 / MM 739)</name>
    <dbReference type="NCBI Taxonomy" id="604354"/>
    <lineage>
        <taxon>Archaea</taxon>
        <taxon>Methanobacteriati</taxon>
        <taxon>Methanobacteriota</taxon>
        <taxon>Thermococci</taxon>
        <taxon>Thermococcales</taxon>
        <taxon>Thermococcaceae</taxon>
        <taxon>Thermococcus</taxon>
    </lineage>
</organism>
<comment type="subunit">
    <text evidence="4">Homotetramer.</text>
</comment>
<accession>C6A2T7</accession>
<dbReference type="EC" id="4.1.1.31" evidence="4 5"/>
<comment type="catalytic activity">
    <reaction evidence="4">
        <text>oxaloacetate + phosphate = phosphoenolpyruvate + hydrogencarbonate</text>
        <dbReference type="Rhea" id="RHEA:28370"/>
        <dbReference type="ChEBI" id="CHEBI:16452"/>
        <dbReference type="ChEBI" id="CHEBI:17544"/>
        <dbReference type="ChEBI" id="CHEBI:43474"/>
        <dbReference type="ChEBI" id="CHEBI:58702"/>
        <dbReference type="EC" id="4.1.1.31"/>
    </reaction>
</comment>
<dbReference type="STRING" id="604354.TSIB_0872"/>
<dbReference type="Proteomes" id="UP000009079">
    <property type="component" value="Chromosome"/>
</dbReference>
<dbReference type="Pfam" id="PF14010">
    <property type="entry name" value="PEPcase_2"/>
    <property type="match status" value="1"/>
</dbReference>
<dbReference type="eggNOG" id="arCOG04435">
    <property type="taxonomic scope" value="Archaea"/>
</dbReference>
<evidence type="ECO:0000313" key="7">
    <source>
        <dbReference type="Proteomes" id="UP000009079"/>
    </source>
</evidence>
<dbReference type="InterPro" id="IPR015813">
    <property type="entry name" value="Pyrv/PenolPyrv_kinase-like_dom"/>
</dbReference>
<dbReference type="AlphaFoldDB" id="C6A2T7"/>
<evidence type="ECO:0000256" key="3">
    <source>
        <dbReference type="ARBA" id="ARBA00023300"/>
    </source>
</evidence>
<evidence type="ECO:0000313" key="6">
    <source>
        <dbReference type="EMBL" id="ACS89932.1"/>
    </source>
</evidence>
<dbReference type="HOGENOM" id="CLU_517433_0_0_2"/>
<dbReference type="HAMAP" id="MF_01904">
    <property type="entry name" value="PEPcase_type2"/>
    <property type="match status" value="1"/>
</dbReference>
<sequence length="485" mass="56423">MIFVSLVDYMIPRTMSTQHPDNVYIPFFAHESSLGGEDEVLEAFYAFSVLGVQEQMWDFEGKEVDEFVIKKLLEKYGQFFKKKKLGRDIRITPRVPNPSVEKAEAKLLLETLESIPRSADYAKLFYGEEIAPIFEVILPMTTSSKEIERVYELYKRYIIGKQYKRVYDIKIYEWIGEFYPEEINVIPLFETKEAILNSHEILKEYLTGKNFEYQRVFLARSDPAMNYGLISAVIYDKYALFNIQELEEELSVPIYPIIGVGSAPFRGHFIPENVENTIKEYPNVQTFTVQSSFKYDNDPKEVIRAIEKVNERKRKKSASVDEGVFKILEKYEKEYTAELKLLAPYIREIAKFVPSRRKRKLHIGLFGYSRKINGEVLPRAIKFTASLYSLGVPPELLGLSTLSEKDIEELAEYYYGLYRDLEFALKFFNPKTSQKFKFLNKIVKLQKEMGIEAEERHQTLTSQIISGKFEESVIVQAADIRGFLG</sequence>
<dbReference type="GO" id="GO:0008964">
    <property type="term" value="F:phosphoenolpyruvate carboxylase activity"/>
    <property type="evidence" value="ECO:0007669"/>
    <property type="project" value="UniProtKB-UniRule"/>
</dbReference>
<comment type="function">
    <text evidence="4">Catalyzes the irreversible beta-carboxylation of phosphoenolpyruvate (PEP) to form oxaloacetate (OAA), a four-carbon dicarboxylic acid source for the tricarboxylic acid cycle.</text>
</comment>
<dbReference type="EMBL" id="CP001463">
    <property type="protein sequence ID" value="ACS89932.1"/>
    <property type="molecule type" value="Genomic_DNA"/>
</dbReference>
<dbReference type="GO" id="GO:0006099">
    <property type="term" value="P:tricarboxylic acid cycle"/>
    <property type="evidence" value="ECO:0007669"/>
    <property type="project" value="InterPro"/>
</dbReference>
<comment type="cofactor">
    <cofactor evidence="4">
        <name>Mg(2+)</name>
        <dbReference type="ChEBI" id="CHEBI:18420"/>
    </cofactor>
</comment>
<keyword evidence="2 4" id="KW-0456">Lyase</keyword>
<dbReference type="SUPFAM" id="SSF51621">
    <property type="entry name" value="Phosphoenolpyruvate/pyruvate domain"/>
    <property type="match status" value="1"/>
</dbReference>
<dbReference type="GO" id="GO:0006107">
    <property type="term" value="P:oxaloacetate metabolic process"/>
    <property type="evidence" value="ECO:0007669"/>
    <property type="project" value="UniProtKB-UniRule"/>
</dbReference>
<gene>
    <name evidence="4" type="primary">ppcA</name>
    <name evidence="6" type="ordered locus">TSIB_0872</name>
</gene>
<protein>
    <recommendedName>
        <fullName evidence="4 5">Phosphoenolpyruvate carboxylase</fullName>
        <shortName evidence="4">PEPC</shortName>
        <shortName evidence="4">PEPCase</shortName>
        <ecNumber evidence="4 5">4.1.1.31</ecNumber>
    </recommendedName>
</protein>
<keyword evidence="3 4" id="KW-0120">Carbon dioxide fixation</keyword>